<dbReference type="RefSeq" id="WP_198062440.1">
    <property type="nucleotide sequence ID" value="NZ_CP065856.1"/>
</dbReference>
<dbReference type="Gene3D" id="3.40.50.620">
    <property type="entry name" value="HUPs"/>
    <property type="match status" value="2"/>
</dbReference>
<dbReference type="SUPFAM" id="SSF52402">
    <property type="entry name" value="Adenine nucleotide alpha hydrolases-like"/>
    <property type="match status" value="2"/>
</dbReference>
<dbReference type="CDD" id="cd00293">
    <property type="entry name" value="USP-like"/>
    <property type="match status" value="2"/>
</dbReference>
<dbReference type="Proteomes" id="UP000595001">
    <property type="component" value="Chromosome"/>
</dbReference>
<dbReference type="KEGG" id="hlt:I7X12_03210"/>
<dbReference type="InterPro" id="IPR006016">
    <property type="entry name" value="UspA"/>
</dbReference>
<dbReference type="GeneID" id="60587469"/>
<dbReference type="PANTHER" id="PTHR46268:SF6">
    <property type="entry name" value="UNIVERSAL STRESS PROTEIN UP12"/>
    <property type="match status" value="1"/>
</dbReference>
<dbReference type="InterPro" id="IPR006015">
    <property type="entry name" value="Universal_stress_UspA"/>
</dbReference>
<protein>
    <submittedName>
        <fullName evidence="3">Universal stress protein</fullName>
    </submittedName>
</protein>
<evidence type="ECO:0000313" key="4">
    <source>
        <dbReference type="Proteomes" id="UP000595001"/>
    </source>
</evidence>
<evidence type="ECO:0000256" key="1">
    <source>
        <dbReference type="ARBA" id="ARBA00008791"/>
    </source>
</evidence>
<accession>A0A7T3KVZ6</accession>
<dbReference type="AlphaFoldDB" id="A0A7T3KVZ6"/>
<dbReference type="PANTHER" id="PTHR46268">
    <property type="entry name" value="STRESS RESPONSE PROTEIN NHAX"/>
    <property type="match status" value="1"/>
</dbReference>
<feature type="domain" description="UspA" evidence="2">
    <location>
        <begin position="152"/>
        <end position="301"/>
    </location>
</feature>
<evidence type="ECO:0000259" key="2">
    <source>
        <dbReference type="Pfam" id="PF00582"/>
    </source>
</evidence>
<dbReference type="InterPro" id="IPR014729">
    <property type="entry name" value="Rossmann-like_a/b/a_fold"/>
</dbReference>
<gene>
    <name evidence="3" type="ORF">I7X12_03210</name>
</gene>
<comment type="similarity">
    <text evidence="1">Belongs to the universal stress protein A family.</text>
</comment>
<sequence>MYESILVPTDGSPTAALAADHALALAAAFDASVTALGVVDAEEAAGPFDAGGVDEGSLASLETETERAVESVADRASGVAVDTLVVEGDPGEAILDRAGDHDLVVLGTPGRSVVDRVLTGSTSARVVRGSPVPVVTVRGEDDRADREAPTAYDDVLVPTDGSDAAEVAIEHGLAVAGAFDATVHAVYIVDVSALAPGANATLGGAGGAAGADTGGLLEPMVESGEQATERVAERARAEGLDAVTEVGEGSPGSMLVEYVDEAGIDFVAMGTHGHTGLDRVLLGSTTERLMRNVSVPMLSVRPEGEEAE</sequence>
<name>A0A7T3KVZ6_9EURY</name>
<feature type="domain" description="UspA" evidence="2">
    <location>
        <begin position="1"/>
        <end position="138"/>
    </location>
</feature>
<dbReference type="EMBL" id="CP065856">
    <property type="protein sequence ID" value="QPV63654.1"/>
    <property type="molecule type" value="Genomic_DNA"/>
</dbReference>
<dbReference type="Pfam" id="PF00582">
    <property type="entry name" value="Usp"/>
    <property type="match status" value="2"/>
</dbReference>
<evidence type="ECO:0000313" key="3">
    <source>
        <dbReference type="EMBL" id="QPV63654.1"/>
    </source>
</evidence>
<keyword evidence="4" id="KW-1185">Reference proteome</keyword>
<organism evidence="3 4">
    <name type="scientific">Halosimplex litoreum</name>
    <dbReference type="NCBI Taxonomy" id="1198301"/>
    <lineage>
        <taxon>Archaea</taxon>
        <taxon>Methanobacteriati</taxon>
        <taxon>Methanobacteriota</taxon>
        <taxon>Stenosarchaea group</taxon>
        <taxon>Halobacteria</taxon>
        <taxon>Halobacteriales</taxon>
        <taxon>Haloarculaceae</taxon>
        <taxon>Halosimplex</taxon>
    </lineage>
</organism>
<proteinExistence type="inferred from homology"/>
<dbReference type="PRINTS" id="PR01438">
    <property type="entry name" value="UNVRSLSTRESS"/>
</dbReference>
<dbReference type="OrthoDB" id="105697at2157"/>
<reference evidence="3 4" key="1">
    <citation type="submission" date="2020-12" db="EMBL/GenBank/DDBJ databases">
        <title>Halosimplex halophilum sp. nov. and Halosimplex salinum sp. nov., two new members of the genus Halosimplex.</title>
        <authorList>
            <person name="Cui H.L."/>
        </authorList>
    </citation>
    <scope>NUCLEOTIDE SEQUENCE [LARGE SCALE GENOMIC DNA]</scope>
    <source>
        <strain evidence="3 4">YGH94</strain>
    </source>
</reference>